<dbReference type="AlphaFoldDB" id="A0A857JIH3"/>
<dbReference type="Pfam" id="PF11859">
    <property type="entry name" value="DUF3379"/>
    <property type="match status" value="1"/>
</dbReference>
<protein>
    <recommendedName>
        <fullName evidence="4">DUF3379 domain-containing protein</fullName>
    </recommendedName>
</protein>
<organism evidence="2 3">
    <name type="scientific">Paraglaciecola mesophila</name>
    <dbReference type="NCBI Taxonomy" id="197222"/>
    <lineage>
        <taxon>Bacteria</taxon>
        <taxon>Pseudomonadati</taxon>
        <taxon>Pseudomonadota</taxon>
        <taxon>Gammaproteobacteria</taxon>
        <taxon>Alteromonadales</taxon>
        <taxon>Alteromonadaceae</taxon>
        <taxon>Paraglaciecola</taxon>
    </lineage>
</organism>
<sequence>MTIENGKMDDLEFRRTIYADPNCNDERVKEAAAKDPAKQEFWAEQKRIDASLKSAMKIDVPDDLANKLILRQTMQTHQHDKKRARVHLALAASLAFVVGVSFTLWQQQSYIDVSAQSIAHVYHEGPHALEANENFSLQQVNAKLAQYGGHIDDEVGQIYYANHCVYQGVKSLHMVMQGENGKVTVFVIPHQEGYKANDKASDGYLTAEAVELKNTSLVIVSENVHDVEQTKDRLAKRITFSA</sequence>
<keyword evidence="1" id="KW-0472">Membrane</keyword>
<evidence type="ECO:0000256" key="1">
    <source>
        <dbReference type="SAM" id="Phobius"/>
    </source>
</evidence>
<keyword evidence="1" id="KW-0812">Transmembrane</keyword>
<evidence type="ECO:0000313" key="2">
    <source>
        <dbReference type="EMBL" id="QHJ10757.1"/>
    </source>
</evidence>
<name>A0A857JIH3_9ALTE</name>
<evidence type="ECO:0008006" key="4">
    <source>
        <dbReference type="Google" id="ProtNLM"/>
    </source>
</evidence>
<dbReference type="InterPro" id="IPR021806">
    <property type="entry name" value="DUF3379"/>
</dbReference>
<evidence type="ECO:0000313" key="3">
    <source>
        <dbReference type="Proteomes" id="UP000464524"/>
    </source>
</evidence>
<dbReference type="EMBL" id="CP047656">
    <property type="protein sequence ID" value="QHJ10757.1"/>
    <property type="molecule type" value="Genomic_DNA"/>
</dbReference>
<accession>A0A857JIH3</accession>
<keyword evidence="1" id="KW-1133">Transmembrane helix</keyword>
<reference evidence="2 3" key="1">
    <citation type="submission" date="2019-12" db="EMBL/GenBank/DDBJ databases">
        <title>Genome sequencing and assembly of endphytes of Porphyra tenera.</title>
        <authorList>
            <person name="Park J.M."/>
            <person name="Shin R."/>
            <person name="Jo S.H."/>
        </authorList>
    </citation>
    <scope>NUCLEOTIDE SEQUENCE [LARGE SCALE GENOMIC DNA]</scope>
    <source>
        <strain evidence="2 3">GPM4</strain>
    </source>
</reference>
<dbReference type="Proteomes" id="UP000464524">
    <property type="component" value="Chromosome"/>
</dbReference>
<gene>
    <name evidence="2" type="ORF">FX988_00978</name>
</gene>
<dbReference type="KEGG" id="pmes:FX988_00978"/>
<keyword evidence="3" id="KW-1185">Reference proteome</keyword>
<feature type="transmembrane region" description="Helical" evidence="1">
    <location>
        <begin position="86"/>
        <end position="105"/>
    </location>
</feature>
<proteinExistence type="predicted"/>